<evidence type="ECO:0000259" key="6">
    <source>
        <dbReference type="Pfam" id="PF04873"/>
    </source>
</evidence>
<reference evidence="7" key="1">
    <citation type="journal article" date="2015" name="Nat. Genet.">
        <title>The pineapple genome and the evolution of CAM photosynthesis.</title>
        <authorList>
            <person name="Ming R."/>
            <person name="VanBuren R."/>
            <person name="Wai C.M."/>
            <person name="Tang H."/>
            <person name="Schatz M.C."/>
            <person name="Bowers J.E."/>
            <person name="Lyons E."/>
            <person name="Wang M.L."/>
            <person name="Chen J."/>
            <person name="Biggers E."/>
            <person name="Zhang J."/>
            <person name="Huang L."/>
            <person name="Zhang L."/>
            <person name="Miao W."/>
            <person name="Zhang J."/>
            <person name="Ye Z."/>
            <person name="Miao C."/>
            <person name="Lin Z."/>
            <person name="Wang H."/>
            <person name="Zhou H."/>
            <person name="Yim W.C."/>
            <person name="Priest H.D."/>
            <person name="Zheng C."/>
            <person name="Woodhouse M."/>
            <person name="Edger P.P."/>
            <person name="Guyot R."/>
            <person name="Guo H.B."/>
            <person name="Guo H."/>
            <person name="Zheng G."/>
            <person name="Singh R."/>
            <person name="Sharma A."/>
            <person name="Min X."/>
            <person name="Zheng Y."/>
            <person name="Lee H."/>
            <person name="Gurtowski J."/>
            <person name="Sedlazeck F.J."/>
            <person name="Harkess A."/>
            <person name="McKain M.R."/>
            <person name="Liao Z."/>
            <person name="Fang J."/>
            <person name="Liu J."/>
            <person name="Zhang X."/>
            <person name="Zhang Q."/>
            <person name="Hu W."/>
            <person name="Qin Y."/>
            <person name="Wang K."/>
            <person name="Chen L.Y."/>
            <person name="Shirley N."/>
            <person name="Lin Y.R."/>
            <person name="Liu L.Y."/>
            <person name="Hernandez A.G."/>
            <person name="Wright C.L."/>
            <person name="Bulone V."/>
            <person name="Tuskan G.A."/>
            <person name="Heath K."/>
            <person name="Zee F."/>
            <person name="Moore P.H."/>
            <person name="Sunkar R."/>
            <person name="Leebens-Mack J.H."/>
            <person name="Mockler T."/>
            <person name="Bennetzen J.L."/>
            <person name="Freeling M."/>
            <person name="Sankoff D."/>
            <person name="Paterson A.H."/>
            <person name="Zhu X."/>
            <person name="Yang X."/>
            <person name="Smith J.A."/>
            <person name="Cushman J.C."/>
            <person name="Paull R.E."/>
            <person name="Yu Q."/>
        </authorList>
    </citation>
    <scope>NUCLEOTIDE SEQUENCE [LARGE SCALE GENOMIC DNA]</scope>
    <source>
        <strain evidence="7">cv. F153</strain>
    </source>
</reference>
<dbReference type="SUPFAM" id="SSF116768">
    <property type="entry name" value="DNA-binding domain of EIN3-like"/>
    <property type="match status" value="1"/>
</dbReference>
<dbReference type="OrthoDB" id="2017676at2759"/>
<dbReference type="FunFam" id="1.10.3180.10:FF:000001">
    <property type="entry name" value="Ethylene insensitive 3-like 1"/>
    <property type="match status" value="1"/>
</dbReference>
<dbReference type="Gene3D" id="1.10.3180.10">
    <property type="entry name" value="DNA-binding domain of EIN3-like"/>
    <property type="match status" value="2"/>
</dbReference>
<reference evidence="8" key="2">
    <citation type="submission" date="2025-08" db="UniProtKB">
        <authorList>
            <consortium name="RefSeq"/>
        </authorList>
    </citation>
    <scope>IDENTIFICATION</scope>
    <source>
        <tissue evidence="8">Leaf</tissue>
    </source>
</reference>
<feature type="compositionally biased region" description="Basic and acidic residues" evidence="5">
    <location>
        <begin position="1"/>
        <end position="12"/>
    </location>
</feature>
<dbReference type="PANTHER" id="PTHR33305:SF29">
    <property type="entry name" value="ETHYLENE INSENSITIVE 3-LIKE 5 PROTEIN"/>
    <property type="match status" value="1"/>
</dbReference>
<comment type="subcellular location">
    <subcellularLocation>
        <location evidence="1">Nucleus</location>
    </subcellularLocation>
</comment>
<keyword evidence="3" id="KW-0936">Ethylene signaling pathway</keyword>
<feature type="region of interest" description="Disordered" evidence="5">
    <location>
        <begin position="103"/>
        <end position="135"/>
    </location>
</feature>
<name>A0A6P5GXA1_ANACO</name>
<feature type="region of interest" description="Disordered" evidence="5">
    <location>
        <begin position="344"/>
        <end position="388"/>
    </location>
</feature>
<feature type="compositionally biased region" description="Basic and acidic residues" evidence="5">
    <location>
        <begin position="345"/>
        <end position="355"/>
    </location>
</feature>
<dbReference type="InterPro" id="IPR023278">
    <property type="entry name" value="Ethylene_insens-like_DNA-bd"/>
</dbReference>
<dbReference type="InterPro" id="IPR006957">
    <property type="entry name" value="EIN3"/>
</dbReference>
<comment type="similarity">
    <text evidence="2">Belongs to the EIN3 family.</text>
</comment>
<feature type="region of interest" description="Disordered" evidence="5">
    <location>
        <begin position="1"/>
        <end position="29"/>
    </location>
</feature>
<feature type="region of interest" description="Disordered" evidence="5">
    <location>
        <begin position="53"/>
        <end position="79"/>
    </location>
</feature>
<dbReference type="Pfam" id="PF04873">
    <property type="entry name" value="EIN3_DNA-bd"/>
    <property type="match status" value="1"/>
</dbReference>
<dbReference type="GeneID" id="109725599"/>
<keyword evidence="7" id="KW-1185">Reference proteome</keyword>
<dbReference type="GO" id="GO:0009873">
    <property type="term" value="P:ethylene-activated signaling pathway"/>
    <property type="evidence" value="ECO:0007669"/>
    <property type="project" value="UniProtKB-KW"/>
</dbReference>
<sequence>MVTFYEEKEITAEPRSAFPTSNRGGDEENYLGASFTFSKEKELAAEAKSAFSASCYGDDDDDDDDDDKGGSVDSEADLEEGNDILQLKKRMWRDKILLRKLQEREEREEQQEQVSWARDGGDVEGPARERSRRRKMMGRAQDGVLRSMLKMMHACNARGFVYGVVPETGRPVTGASESLREWWRDTVAFDRNAPPAIAAGVDPPVDPPALTSAPHLHGLRDIHDSTLGSILSALIQHCEPPQRRFPLEKGLPPPWWPTGEEPWWGLQGEAEALGPPPYKKPHDLKKGWKLSLLAAVIKHMSPGFDRMRNLVRSSKRLQNKMSATESEAWSKVVAREEALLLLRSASEKSSPEEGGRGSSNKRKREAGGRPARPRRAAAAAATSGGEVSEELVRGLSDVGVIVDEEQQGAINEIVRLYYDARDQSGNGEEGGDGGGDEREEIMELMSCRGFGRSGEGSEVGDVFFPLHENTASIWDFGLGWSEGG</sequence>
<proteinExistence type="inferred from homology"/>
<protein>
    <submittedName>
        <fullName evidence="8">ETHYLENE INSENSITIVE 3-like 4 protein</fullName>
    </submittedName>
</protein>
<keyword evidence="4" id="KW-0539">Nucleus</keyword>
<dbReference type="PANTHER" id="PTHR33305">
    <property type="entry name" value="ETHYLENE INSENSITIVE 3-LIKE 2 PROTEIN"/>
    <property type="match status" value="1"/>
</dbReference>
<evidence type="ECO:0000256" key="3">
    <source>
        <dbReference type="ARBA" id="ARBA00022745"/>
    </source>
</evidence>
<accession>A0A6P5GXA1</accession>
<evidence type="ECO:0000313" key="7">
    <source>
        <dbReference type="Proteomes" id="UP000515123"/>
    </source>
</evidence>
<evidence type="ECO:0000313" key="8">
    <source>
        <dbReference type="RefSeq" id="XP_020110428.1"/>
    </source>
</evidence>
<feature type="compositionally biased region" description="Acidic residues" evidence="5">
    <location>
        <begin position="57"/>
        <end position="67"/>
    </location>
</feature>
<dbReference type="GO" id="GO:0003700">
    <property type="term" value="F:DNA-binding transcription factor activity"/>
    <property type="evidence" value="ECO:0007669"/>
    <property type="project" value="InterPro"/>
</dbReference>
<dbReference type="AlphaFoldDB" id="A0A6P5GXA1"/>
<dbReference type="RefSeq" id="XP_020110428.1">
    <property type="nucleotide sequence ID" value="XM_020254839.1"/>
</dbReference>
<dbReference type="GO" id="GO:0003677">
    <property type="term" value="F:DNA binding"/>
    <property type="evidence" value="ECO:0007669"/>
    <property type="project" value="TreeGrafter"/>
</dbReference>
<evidence type="ECO:0000256" key="1">
    <source>
        <dbReference type="ARBA" id="ARBA00004123"/>
    </source>
</evidence>
<feature type="compositionally biased region" description="Basic and acidic residues" evidence="5">
    <location>
        <begin position="119"/>
        <end position="129"/>
    </location>
</feature>
<organism evidence="7 8">
    <name type="scientific">Ananas comosus</name>
    <name type="common">Pineapple</name>
    <name type="synonym">Ananas ananas</name>
    <dbReference type="NCBI Taxonomy" id="4615"/>
    <lineage>
        <taxon>Eukaryota</taxon>
        <taxon>Viridiplantae</taxon>
        <taxon>Streptophyta</taxon>
        <taxon>Embryophyta</taxon>
        <taxon>Tracheophyta</taxon>
        <taxon>Spermatophyta</taxon>
        <taxon>Magnoliopsida</taxon>
        <taxon>Liliopsida</taxon>
        <taxon>Poales</taxon>
        <taxon>Bromeliaceae</taxon>
        <taxon>Bromelioideae</taxon>
        <taxon>Ananas</taxon>
    </lineage>
</organism>
<dbReference type="GO" id="GO:0005634">
    <property type="term" value="C:nucleus"/>
    <property type="evidence" value="ECO:0007669"/>
    <property type="project" value="UniProtKB-SubCell"/>
</dbReference>
<dbReference type="InterPro" id="IPR047091">
    <property type="entry name" value="EIN3-like_DNA-bd"/>
</dbReference>
<evidence type="ECO:0000256" key="5">
    <source>
        <dbReference type="SAM" id="MobiDB-lite"/>
    </source>
</evidence>
<gene>
    <name evidence="8" type="primary">LOC109725599</name>
</gene>
<evidence type="ECO:0000256" key="2">
    <source>
        <dbReference type="ARBA" id="ARBA00009416"/>
    </source>
</evidence>
<evidence type="ECO:0000256" key="4">
    <source>
        <dbReference type="ARBA" id="ARBA00023242"/>
    </source>
</evidence>
<feature type="domain" description="Ethylene insensitive 3-like DNA-binding" evidence="6">
    <location>
        <begin position="86"/>
        <end position="337"/>
    </location>
</feature>
<dbReference type="Proteomes" id="UP000515123">
    <property type="component" value="Linkage group 20"/>
</dbReference>